<keyword evidence="1" id="KW-0175">Coiled coil</keyword>
<protein>
    <submittedName>
        <fullName evidence="2">Uncharacterized protein</fullName>
    </submittedName>
</protein>
<sequence length="191" mass="22605">MQLQPKTGSIYHCLSPQNIKRAVNKIQCREQQSNPCVRLNNQDNRLKQFQTLLNSYMQNKSPSITKTIQSRKSLNEPSINNIARISVTPQKSDISIARKQNTEHKEFLLCQSISSQTSDFGPSNQFKMQLQQIQQKVRERFKRYEEEKKQFHEDRKHFLEEKKQLIQRIQQLEQQVQELTKKKEALDQSFG</sequence>
<reference evidence="2" key="1">
    <citation type="submission" date="2021-01" db="EMBL/GenBank/DDBJ databases">
        <authorList>
            <consortium name="Genoscope - CEA"/>
            <person name="William W."/>
        </authorList>
    </citation>
    <scope>NUCLEOTIDE SEQUENCE</scope>
</reference>
<dbReference type="OMA" id="KRQFHED"/>
<dbReference type="EMBL" id="CAJJDM010000160">
    <property type="protein sequence ID" value="CAD8113397.1"/>
    <property type="molecule type" value="Genomic_DNA"/>
</dbReference>
<evidence type="ECO:0000256" key="1">
    <source>
        <dbReference type="SAM" id="Coils"/>
    </source>
</evidence>
<name>A0A8S1QF56_PARPR</name>
<organism evidence="2 3">
    <name type="scientific">Paramecium primaurelia</name>
    <dbReference type="NCBI Taxonomy" id="5886"/>
    <lineage>
        <taxon>Eukaryota</taxon>
        <taxon>Sar</taxon>
        <taxon>Alveolata</taxon>
        <taxon>Ciliophora</taxon>
        <taxon>Intramacronucleata</taxon>
        <taxon>Oligohymenophorea</taxon>
        <taxon>Peniculida</taxon>
        <taxon>Parameciidae</taxon>
        <taxon>Paramecium</taxon>
    </lineage>
</organism>
<feature type="coiled-coil region" evidence="1">
    <location>
        <begin position="127"/>
        <end position="189"/>
    </location>
</feature>
<comment type="caution">
    <text evidence="2">The sequence shown here is derived from an EMBL/GenBank/DDBJ whole genome shotgun (WGS) entry which is preliminary data.</text>
</comment>
<accession>A0A8S1QF56</accession>
<dbReference type="Proteomes" id="UP000688137">
    <property type="component" value="Unassembled WGS sequence"/>
</dbReference>
<gene>
    <name evidence="2" type="ORF">PPRIM_AZ9-3.1.T1550039</name>
</gene>
<dbReference type="AlphaFoldDB" id="A0A8S1QF56"/>
<evidence type="ECO:0000313" key="2">
    <source>
        <dbReference type="EMBL" id="CAD8113397.1"/>
    </source>
</evidence>
<proteinExistence type="predicted"/>
<evidence type="ECO:0000313" key="3">
    <source>
        <dbReference type="Proteomes" id="UP000688137"/>
    </source>
</evidence>
<keyword evidence="3" id="KW-1185">Reference proteome</keyword>